<reference evidence="2 3" key="1">
    <citation type="submission" date="2023-05" db="EMBL/GenBank/DDBJ databases">
        <title>B98-5 Cell Line De Novo Hybrid Assembly: An Optical Mapping Approach.</title>
        <authorList>
            <person name="Kananen K."/>
            <person name="Auerbach J.A."/>
            <person name="Kautto E."/>
            <person name="Blachly J.S."/>
        </authorList>
    </citation>
    <scope>NUCLEOTIDE SEQUENCE [LARGE SCALE GENOMIC DNA]</scope>
    <source>
        <strain evidence="2">B95-8</strain>
        <tissue evidence="2">Cell line</tissue>
    </source>
</reference>
<keyword evidence="3" id="KW-1185">Reference proteome</keyword>
<name>A0ABQ9W167_SAGOE</name>
<evidence type="ECO:0000256" key="1">
    <source>
        <dbReference type="SAM" id="MobiDB-lite"/>
    </source>
</evidence>
<proteinExistence type="predicted"/>
<dbReference type="Proteomes" id="UP001266305">
    <property type="component" value="Unassembled WGS sequence"/>
</dbReference>
<dbReference type="EMBL" id="JASSZA010000003">
    <property type="protein sequence ID" value="KAK2115392.1"/>
    <property type="molecule type" value="Genomic_DNA"/>
</dbReference>
<evidence type="ECO:0000313" key="2">
    <source>
        <dbReference type="EMBL" id="KAK2115392.1"/>
    </source>
</evidence>
<comment type="caution">
    <text evidence="2">The sequence shown here is derived from an EMBL/GenBank/DDBJ whole genome shotgun (WGS) entry which is preliminary data.</text>
</comment>
<feature type="compositionally biased region" description="Polar residues" evidence="1">
    <location>
        <begin position="88"/>
        <end position="100"/>
    </location>
</feature>
<evidence type="ECO:0008006" key="4">
    <source>
        <dbReference type="Google" id="ProtNLM"/>
    </source>
</evidence>
<gene>
    <name evidence="2" type="ORF">P7K49_006018</name>
</gene>
<feature type="region of interest" description="Disordered" evidence="1">
    <location>
        <begin position="29"/>
        <end position="65"/>
    </location>
</feature>
<feature type="region of interest" description="Disordered" evidence="1">
    <location>
        <begin position="1"/>
        <end position="20"/>
    </location>
</feature>
<sequence>MHDGHSLPESPTEASAPHPQMRIRNALNVSTNSDSPCTTKEQTQALGGSHLRGETEAGRERTLPHTSEKVASQLNVCKEQLPWFPENGLQSKAPTENGTIQRERLGHEVKELH</sequence>
<accession>A0ABQ9W167</accession>
<feature type="compositionally biased region" description="Polar residues" evidence="1">
    <location>
        <begin position="29"/>
        <end position="46"/>
    </location>
</feature>
<organism evidence="2 3">
    <name type="scientific">Saguinus oedipus</name>
    <name type="common">Cotton-top tamarin</name>
    <name type="synonym">Oedipomidas oedipus</name>
    <dbReference type="NCBI Taxonomy" id="9490"/>
    <lineage>
        <taxon>Eukaryota</taxon>
        <taxon>Metazoa</taxon>
        <taxon>Chordata</taxon>
        <taxon>Craniata</taxon>
        <taxon>Vertebrata</taxon>
        <taxon>Euteleostomi</taxon>
        <taxon>Mammalia</taxon>
        <taxon>Eutheria</taxon>
        <taxon>Euarchontoglires</taxon>
        <taxon>Primates</taxon>
        <taxon>Haplorrhini</taxon>
        <taxon>Platyrrhini</taxon>
        <taxon>Cebidae</taxon>
        <taxon>Callitrichinae</taxon>
        <taxon>Saguinus</taxon>
    </lineage>
</organism>
<feature type="region of interest" description="Disordered" evidence="1">
    <location>
        <begin position="85"/>
        <end position="113"/>
    </location>
</feature>
<feature type="compositionally biased region" description="Basic and acidic residues" evidence="1">
    <location>
        <begin position="101"/>
        <end position="113"/>
    </location>
</feature>
<feature type="compositionally biased region" description="Basic and acidic residues" evidence="1">
    <location>
        <begin position="51"/>
        <end position="65"/>
    </location>
</feature>
<protein>
    <recommendedName>
        <fullName evidence="4">Prolactin receptor</fullName>
    </recommendedName>
</protein>
<evidence type="ECO:0000313" key="3">
    <source>
        <dbReference type="Proteomes" id="UP001266305"/>
    </source>
</evidence>